<evidence type="ECO:0000313" key="9">
    <source>
        <dbReference type="EMBL" id="AIQ65403.1"/>
    </source>
</evidence>
<evidence type="ECO:0000256" key="5">
    <source>
        <dbReference type="ARBA" id="ARBA00022801"/>
    </source>
</evidence>
<dbReference type="PROSITE" id="PS00760">
    <property type="entry name" value="SPASE_I_2"/>
    <property type="match status" value="1"/>
</dbReference>
<dbReference type="HOGENOM" id="CLU_028723_5_1_9"/>
<evidence type="ECO:0000259" key="8">
    <source>
        <dbReference type="Pfam" id="PF10502"/>
    </source>
</evidence>
<dbReference type="PROSITE" id="PS00761">
    <property type="entry name" value="SPASE_I_3"/>
    <property type="match status" value="1"/>
</dbReference>
<feature type="domain" description="Peptidase S26" evidence="8">
    <location>
        <begin position="5"/>
        <end position="153"/>
    </location>
</feature>
<evidence type="ECO:0000256" key="1">
    <source>
        <dbReference type="ARBA" id="ARBA00000677"/>
    </source>
</evidence>
<dbReference type="Gene3D" id="2.10.109.10">
    <property type="entry name" value="Umud Fragment, subunit A"/>
    <property type="match status" value="1"/>
</dbReference>
<dbReference type="Proteomes" id="UP000029507">
    <property type="component" value="Chromosome"/>
</dbReference>
<gene>
    <name evidence="9" type="ORF">PSTEL_22070</name>
</gene>
<comment type="catalytic activity">
    <reaction evidence="1 7">
        <text>Cleavage of hydrophobic, N-terminal signal or leader sequences from secreted and periplasmic proteins.</text>
        <dbReference type="EC" id="3.4.21.89"/>
    </reaction>
</comment>
<dbReference type="GO" id="GO:0004252">
    <property type="term" value="F:serine-type endopeptidase activity"/>
    <property type="evidence" value="ECO:0007669"/>
    <property type="project" value="InterPro"/>
</dbReference>
<evidence type="ECO:0000256" key="2">
    <source>
        <dbReference type="ARBA" id="ARBA00004401"/>
    </source>
</evidence>
<reference evidence="9 10" key="1">
    <citation type="submission" date="2014-08" db="EMBL/GenBank/DDBJ databases">
        <title>Comparative genomics of the Paenibacillus odorifer group.</title>
        <authorList>
            <person name="den Bakker H.C."/>
            <person name="Tsai Y.-C."/>
            <person name="Martin N."/>
            <person name="Korlach J."/>
            <person name="Wiedmann M."/>
        </authorList>
    </citation>
    <scope>NUCLEOTIDE SEQUENCE [LARGE SCALE GENOMIC DNA]</scope>
    <source>
        <strain evidence="9 10">DSM 14472</strain>
    </source>
</reference>
<dbReference type="CDD" id="cd06530">
    <property type="entry name" value="S26_SPase_I"/>
    <property type="match status" value="1"/>
</dbReference>
<dbReference type="GO" id="GO:0005886">
    <property type="term" value="C:plasma membrane"/>
    <property type="evidence" value="ECO:0007669"/>
    <property type="project" value="UniProtKB-SubCell"/>
</dbReference>
<dbReference type="EC" id="3.4.21.89" evidence="4 7"/>
<comment type="similarity">
    <text evidence="3 7">Belongs to the peptidase S26 family.</text>
</comment>
<dbReference type="OrthoDB" id="9802919at2"/>
<dbReference type="InterPro" id="IPR019533">
    <property type="entry name" value="Peptidase_S26"/>
</dbReference>
<dbReference type="EMBL" id="CP009286">
    <property type="protein sequence ID" value="AIQ65403.1"/>
    <property type="molecule type" value="Genomic_DNA"/>
</dbReference>
<evidence type="ECO:0000256" key="3">
    <source>
        <dbReference type="ARBA" id="ARBA00009370"/>
    </source>
</evidence>
<dbReference type="NCBIfam" id="TIGR02227">
    <property type="entry name" value="sigpep_I_bact"/>
    <property type="match status" value="1"/>
</dbReference>
<evidence type="ECO:0000313" key="10">
    <source>
        <dbReference type="Proteomes" id="UP000029507"/>
    </source>
</evidence>
<protein>
    <recommendedName>
        <fullName evidence="4 7">Signal peptidase I</fullName>
        <ecNumber evidence="4 7">3.4.21.89</ecNumber>
    </recommendedName>
</protein>
<dbReference type="RefSeq" id="WP_038698429.1">
    <property type="nucleotide sequence ID" value="NZ_CP009286.1"/>
</dbReference>
<dbReference type="SUPFAM" id="SSF51306">
    <property type="entry name" value="LexA/Signal peptidase"/>
    <property type="match status" value="1"/>
</dbReference>
<dbReference type="STRING" id="169760.PSTEL_22070"/>
<dbReference type="GO" id="GO:0006465">
    <property type="term" value="P:signal peptide processing"/>
    <property type="evidence" value="ECO:0007669"/>
    <property type="project" value="InterPro"/>
</dbReference>
<dbReference type="InterPro" id="IPR000223">
    <property type="entry name" value="Pept_S26A_signal_pept_1"/>
</dbReference>
<sequence length="158" mass="17537">MPYILILFMLLVSGIGDHSAYKHYIADGPSMEPTISAGERLTVDTQYYSNHDFERGDLIVFNEPSEDVTFIKRIVGLPGERIKLAGNVLYINGAPLKETYLQDPADPDSPNGDMEEMKIPENSVFVLGDNRGDSVDSRMLGAIPEDQIIGKVAQNWHP</sequence>
<feature type="active site" evidence="6">
    <location>
        <position position="30"/>
    </location>
</feature>
<dbReference type="PRINTS" id="PR00727">
    <property type="entry name" value="LEADERPTASE"/>
</dbReference>
<keyword evidence="5 7" id="KW-0378">Hydrolase</keyword>
<evidence type="ECO:0000256" key="6">
    <source>
        <dbReference type="PIRSR" id="PIRSR600223-1"/>
    </source>
</evidence>
<dbReference type="PANTHER" id="PTHR43390">
    <property type="entry name" value="SIGNAL PEPTIDASE I"/>
    <property type="match status" value="1"/>
</dbReference>
<dbReference type="PANTHER" id="PTHR43390:SF1">
    <property type="entry name" value="CHLOROPLAST PROCESSING PEPTIDASE"/>
    <property type="match status" value="1"/>
</dbReference>
<dbReference type="Pfam" id="PF10502">
    <property type="entry name" value="Peptidase_S26"/>
    <property type="match status" value="1"/>
</dbReference>
<accession>A0A089M1S8</accession>
<dbReference type="InterPro" id="IPR019758">
    <property type="entry name" value="Pept_S26A_signal_pept_1_CS"/>
</dbReference>
<comment type="subcellular location">
    <subcellularLocation>
        <location evidence="2">Cell membrane</location>
        <topology evidence="2">Single-pass type II membrane protein</topology>
    </subcellularLocation>
    <subcellularLocation>
        <location evidence="7">Membrane</location>
        <topology evidence="7">Single-pass type II membrane protein</topology>
    </subcellularLocation>
</comment>
<evidence type="ECO:0000256" key="4">
    <source>
        <dbReference type="ARBA" id="ARBA00013208"/>
    </source>
</evidence>
<proteinExistence type="inferred from homology"/>
<keyword evidence="7" id="KW-0645">Protease</keyword>
<name>A0A089M1S8_9BACL</name>
<dbReference type="KEGG" id="pste:PSTEL_22070"/>
<feature type="active site" evidence="6">
    <location>
        <position position="72"/>
    </location>
</feature>
<evidence type="ECO:0000256" key="7">
    <source>
        <dbReference type="RuleBase" id="RU362042"/>
    </source>
</evidence>
<dbReference type="InterPro" id="IPR036286">
    <property type="entry name" value="LexA/Signal_pep-like_sf"/>
</dbReference>
<keyword evidence="10" id="KW-1185">Reference proteome</keyword>
<dbReference type="GO" id="GO:0009003">
    <property type="term" value="F:signal peptidase activity"/>
    <property type="evidence" value="ECO:0007669"/>
    <property type="project" value="UniProtKB-EC"/>
</dbReference>
<organism evidence="9 10">
    <name type="scientific">Paenibacillus stellifer</name>
    <dbReference type="NCBI Taxonomy" id="169760"/>
    <lineage>
        <taxon>Bacteria</taxon>
        <taxon>Bacillati</taxon>
        <taxon>Bacillota</taxon>
        <taxon>Bacilli</taxon>
        <taxon>Bacillales</taxon>
        <taxon>Paenibacillaceae</taxon>
        <taxon>Paenibacillus</taxon>
    </lineage>
</organism>
<dbReference type="AlphaFoldDB" id="A0A089M1S8"/>
<dbReference type="InterPro" id="IPR019757">
    <property type="entry name" value="Pept_S26A_signal_pept_1_Lys-AS"/>
</dbReference>